<keyword evidence="3 6" id="KW-0067">ATP-binding</keyword>
<keyword evidence="2 6" id="KW-0547">Nucleotide-binding</keyword>
<dbReference type="InterPro" id="IPR001752">
    <property type="entry name" value="Kinesin_motor_dom"/>
</dbReference>
<dbReference type="EMBL" id="GDID01001875">
    <property type="protein sequence ID" value="JAP94731.1"/>
    <property type="molecule type" value="Transcribed_RNA"/>
</dbReference>
<dbReference type="PROSITE" id="PS50067">
    <property type="entry name" value="KINESIN_MOTOR_2"/>
    <property type="match status" value="1"/>
</dbReference>
<dbReference type="PRINTS" id="PR00380">
    <property type="entry name" value="KINESINHEAVY"/>
</dbReference>
<dbReference type="Gene3D" id="3.40.850.10">
    <property type="entry name" value="Kinesin motor domain"/>
    <property type="match status" value="1"/>
</dbReference>
<proteinExistence type="inferred from homology"/>
<dbReference type="InterPro" id="IPR027640">
    <property type="entry name" value="Kinesin-like_fam"/>
</dbReference>
<organism evidence="10">
    <name type="scientific">Trepomonas sp. PC1</name>
    <dbReference type="NCBI Taxonomy" id="1076344"/>
    <lineage>
        <taxon>Eukaryota</taxon>
        <taxon>Metamonada</taxon>
        <taxon>Diplomonadida</taxon>
        <taxon>Hexamitidae</taxon>
        <taxon>Hexamitinae</taxon>
        <taxon>Trepomonas</taxon>
    </lineage>
</organism>
<dbReference type="GO" id="GO:0005874">
    <property type="term" value="C:microtubule"/>
    <property type="evidence" value="ECO:0007669"/>
    <property type="project" value="UniProtKB-KW"/>
</dbReference>
<comment type="similarity">
    <text evidence="6 7">Belongs to the TRAFAC class myosin-kinesin ATPase superfamily. Kinesin family.</text>
</comment>
<evidence type="ECO:0000313" key="10">
    <source>
        <dbReference type="EMBL" id="JAP94731.1"/>
    </source>
</evidence>
<dbReference type="GO" id="GO:0008017">
    <property type="term" value="F:microtubule binding"/>
    <property type="evidence" value="ECO:0007669"/>
    <property type="project" value="InterPro"/>
</dbReference>
<feature type="coiled-coil region" evidence="8">
    <location>
        <begin position="596"/>
        <end position="641"/>
    </location>
</feature>
<dbReference type="InterPro" id="IPR036961">
    <property type="entry name" value="Kinesin_motor_dom_sf"/>
</dbReference>
<feature type="domain" description="Kinesin motor" evidence="9">
    <location>
        <begin position="3"/>
        <end position="333"/>
    </location>
</feature>
<evidence type="ECO:0000256" key="6">
    <source>
        <dbReference type="PROSITE-ProRule" id="PRU00283"/>
    </source>
</evidence>
<feature type="non-terminal residue" evidence="10">
    <location>
        <position position="1"/>
    </location>
</feature>
<evidence type="ECO:0000256" key="4">
    <source>
        <dbReference type="ARBA" id="ARBA00023054"/>
    </source>
</evidence>
<sequence>TSQIKVVCRFRPVNNRERIEALEAGRDPNEMICAFPNNETVQIFDGIRQKIYTFDDVLKPQSNQADTYESCAKQTIEQVLKGFNGSILTYGQTGAGKSFSMFGSDIHDNNLKGIIPRSVEKIFNHIQENQQVEWQIKCQFFEIYMESINDLLNYGNKNLRLGQSVERGVFVEGAVERTVNSIGQMMQLIETGDANRTINATDMNLVSSRSHTVLIVSVVQRDQNDRQLIGRLCMVDLAGSERVGKTNAQGLRLEEANSINQSLSTLRKVISVLSEPNSANQFIPYRDSKLTRLLSESLGGNSKTTLLVTCSPNKFNLQESISTCEFGKSAKNIQNKVTLNKKLSVSELTKMVESLSTQLNGAMKFIEMQKQLNNHFLQQFPEPNVYIPTDDDLKLLLEGKQIGEQNIADQTEQSFKPDISQSLLVTQLKAELDLEKQQHILTKKNLEADLNELHQKIKAAVNGGLIPQQPSKSDFSQDLLNYKLENQVLRSQLSAVIAGDLQNEFEDCEELEEAEADNQIKKIIKVTMRAQEQKISKLCDIISLQQEEIENLKNGKVEVENEITETNGQSQKIIKLQQRIAALETQLDQNYQFGSIIKLNNENISLSKRIQVVEKQKRQLIQQINLQKENASKQIQNIAHQNEPERQKPMKVQHTLQLANQDVIQLMKMRKPINFE</sequence>
<feature type="coiled-coil region" evidence="8">
    <location>
        <begin position="429"/>
        <end position="463"/>
    </location>
</feature>
<dbReference type="AlphaFoldDB" id="A0A146KH48"/>
<protein>
    <recommendedName>
        <fullName evidence="7">Kinesin-like protein</fullName>
    </recommendedName>
</protein>
<keyword evidence="1 7" id="KW-0493">Microtubule</keyword>
<name>A0A146KH48_9EUKA</name>
<dbReference type="PANTHER" id="PTHR47968:SF36">
    <property type="entry name" value="KINESIN HEAVY CHAIN ISOFORM X1"/>
    <property type="match status" value="1"/>
</dbReference>
<reference evidence="10" key="1">
    <citation type="submission" date="2015-07" db="EMBL/GenBank/DDBJ databases">
        <title>Adaptation to a free-living lifestyle via gene acquisitions in the diplomonad Trepomonas sp. PC1.</title>
        <authorList>
            <person name="Xu F."/>
            <person name="Jerlstrom-Hultqvist J."/>
            <person name="Kolisko M."/>
            <person name="Simpson A.G.B."/>
            <person name="Roger A.J."/>
            <person name="Svard S.G."/>
            <person name="Andersson J.O."/>
        </authorList>
    </citation>
    <scope>NUCLEOTIDE SEQUENCE</scope>
    <source>
        <strain evidence="10">PC1</strain>
    </source>
</reference>
<dbReference type="GO" id="GO:0003777">
    <property type="term" value="F:microtubule motor activity"/>
    <property type="evidence" value="ECO:0007669"/>
    <property type="project" value="InterPro"/>
</dbReference>
<evidence type="ECO:0000259" key="9">
    <source>
        <dbReference type="PROSITE" id="PS50067"/>
    </source>
</evidence>
<evidence type="ECO:0000256" key="3">
    <source>
        <dbReference type="ARBA" id="ARBA00022840"/>
    </source>
</evidence>
<dbReference type="SMART" id="SM00129">
    <property type="entry name" value="KISc"/>
    <property type="match status" value="1"/>
</dbReference>
<dbReference type="PROSITE" id="PS00411">
    <property type="entry name" value="KINESIN_MOTOR_1"/>
    <property type="match status" value="1"/>
</dbReference>
<evidence type="ECO:0000256" key="8">
    <source>
        <dbReference type="SAM" id="Coils"/>
    </source>
</evidence>
<dbReference type="InterPro" id="IPR027417">
    <property type="entry name" value="P-loop_NTPase"/>
</dbReference>
<keyword evidence="5 6" id="KW-0505">Motor protein</keyword>
<keyword evidence="4 8" id="KW-0175">Coiled coil</keyword>
<dbReference type="Pfam" id="PF00225">
    <property type="entry name" value="Kinesin"/>
    <property type="match status" value="1"/>
</dbReference>
<dbReference type="GO" id="GO:0005524">
    <property type="term" value="F:ATP binding"/>
    <property type="evidence" value="ECO:0007669"/>
    <property type="project" value="UniProtKB-UniRule"/>
</dbReference>
<dbReference type="SUPFAM" id="SSF52540">
    <property type="entry name" value="P-loop containing nucleoside triphosphate hydrolases"/>
    <property type="match status" value="1"/>
</dbReference>
<feature type="binding site" evidence="6">
    <location>
        <begin position="91"/>
        <end position="98"/>
    </location>
    <ligand>
        <name>ATP</name>
        <dbReference type="ChEBI" id="CHEBI:30616"/>
    </ligand>
</feature>
<evidence type="ECO:0000256" key="1">
    <source>
        <dbReference type="ARBA" id="ARBA00022701"/>
    </source>
</evidence>
<feature type="coiled-coil region" evidence="8">
    <location>
        <begin position="542"/>
        <end position="569"/>
    </location>
</feature>
<accession>A0A146KH48</accession>
<evidence type="ECO:0000256" key="7">
    <source>
        <dbReference type="RuleBase" id="RU000394"/>
    </source>
</evidence>
<dbReference type="GO" id="GO:0007018">
    <property type="term" value="P:microtubule-based movement"/>
    <property type="evidence" value="ECO:0007669"/>
    <property type="project" value="InterPro"/>
</dbReference>
<dbReference type="PANTHER" id="PTHR47968">
    <property type="entry name" value="CENTROMERE PROTEIN E"/>
    <property type="match status" value="1"/>
</dbReference>
<evidence type="ECO:0000256" key="5">
    <source>
        <dbReference type="ARBA" id="ARBA00023175"/>
    </source>
</evidence>
<dbReference type="InterPro" id="IPR019821">
    <property type="entry name" value="Kinesin_motor_CS"/>
</dbReference>
<gene>
    <name evidence="10" type="ORF">TPC1_12515</name>
</gene>
<evidence type="ECO:0000256" key="2">
    <source>
        <dbReference type="ARBA" id="ARBA00022741"/>
    </source>
</evidence>